<feature type="transmembrane region" description="Helical" evidence="2">
    <location>
        <begin position="99"/>
        <end position="122"/>
    </location>
</feature>
<feature type="compositionally biased region" description="Basic and acidic residues" evidence="1">
    <location>
        <begin position="65"/>
        <end position="75"/>
    </location>
</feature>
<dbReference type="Proteomes" id="UP000588098">
    <property type="component" value="Unassembled WGS sequence"/>
</dbReference>
<keyword evidence="2" id="KW-1133">Transmembrane helix</keyword>
<feature type="compositionally biased region" description="Low complexity" evidence="1">
    <location>
        <begin position="16"/>
        <end position="41"/>
    </location>
</feature>
<feature type="transmembrane region" description="Helical" evidence="2">
    <location>
        <begin position="185"/>
        <end position="204"/>
    </location>
</feature>
<gene>
    <name evidence="3" type="ORF">FHS42_003952</name>
</gene>
<proteinExistence type="predicted"/>
<name>A0A7W9QB26_9ACTN</name>
<feature type="region of interest" description="Disordered" evidence="1">
    <location>
        <begin position="1"/>
        <end position="92"/>
    </location>
</feature>
<dbReference type="EMBL" id="JACHJL010000009">
    <property type="protein sequence ID" value="MBB5936875.1"/>
    <property type="molecule type" value="Genomic_DNA"/>
</dbReference>
<feature type="transmembrane region" description="Helical" evidence="2">
    <location>
        <begin position="134"/>
        <end position="155"/>
    </location>
</feature>
<keyword evidence="2" id="KW-0812">Transmembrane</keyword>
<accession>A0A7W9QB26</accession>
<evidence type="ECO:0000256" key="2">
    <source>
        <dbReference type="SAM" id="Phobius"/>
    </source>
</evidence>
<organism evidence="3 4">
    <name type="scientific">Streptomyces zagrosensis</name>
    <dbReference type="NCBI Taxonomy" id="1042984"/>
    <lineage>
        <taxon>Bacteria</taxon>
        <taxon>Bacillati</taxon>
        <taxon>Actinomycetota</taxon>
        <taxon>Actinomycetes</taxon>
        <taxon>Kitasatosporales</taxon>
        <taxon>Streptomycetaceae</taxon>
        <taxon>Streptomyces</taxon>
    </lineage>
</organism>
<evidence type="ECO:0000256" key="1">
    <source>
        <dbReference type="SAM" id="MobiDB-lite"/>
    </source>
</evidence>
<evidence type="ECO:0000313" key="3">
    <source>
        <dbReference type="EMBL" id="MBB5936875.1"/>
    </source>
</evidence>
<keyword evidence="4" id="KW-1185">Reference proteome</keyword>
<comment type="caution">
    <text evidence="3">The sequence shown here is derived from an EMBL/GenBank/DDBJ whole genome shotgun (WGS) entry which is preliminary data.</text>
</comment>
<evidence type="ECO:0000313" key="4">
    <source>
        <dbReference type="Proteomes" id="UP000588098"/>
    </source>
</evidence>
<feature type="compositionally biased region" description="Basic and acidic residues" evidence="1">
    <location>
        <begin position="42"/>
        <end position="54"/>
    </location>
</feature>
<reference evidence="3 4" key="1">
    <citation type="submission" date="2020-08" db="EMBL/GenBank/DDBJ databases">
        <title>Genomic Encyclopedia of Type Strains, Phase III (KMG-III): the genomes of soil and plant-associated and newly described type strains.</title>
        <authorList>
            <person name="Whitman W."/>
        </authorList>
    </citation>
    <scope>NUCLEOTIDE SEQUENCE [LARGE SCALE GENOMIC DNA]</scope>
    <source>
        <strain evidence="3 4">CECT 8305</strain>
    </source>
</reference>
<evidence type="ECO:0008006" key="5">
    <source>
        <dbReference type="Google" id="ProtNLM"/>
    </source>
</evidence>
<feature type="transmembrane region" description="Helical" evidence="2">
    <location>
        <begin position="162"/>
        <end position="179"/>
    </location>
</feature>
<keyword evidence="2" id="KW-0472">Membrane</keyword>
<dbReference type="AlphaFoldDB" id="A0A7W9QB26"/>
<protein>
    <recommendedName>
        <fullName evidence="5">Integral membrane protein</fullName>
    </recommendedName>
</protein>
<sequence>MSSKQNRSPGQRRQKAAGAAKTAKAAKAAETAGTADTADTAETQRKTASDDDRAPVAPASQAPADRSRAADERTSPSRATADGAADEPAGPRPARLTGAAVIAVVEGALLAAYGVYLVVMGLVGDPDSPQQTEILAVVFFVLAALPLVAARGLWLRRSWSRGPAMITQIMALPVAWTLINSGGLLIAGGIGIAIAAITVLVLLVNPTATEALGIGPRDA</sequence>